<dbReference type="Proteomes" id="UP000515124">
    <property type="component" value="Unplaced"/>
</dbReference>
<name>A0A6P5TYV6_PRUAV</name>
<dbReference type="KEGG" id="pavi:110771952"/>
<dbReference type="PANTHER" id="PTHR11439">
    <property type="entry name" value="GAG-POL-RELATED RETROTRANSPOSON"/>
    <property type="match status" value="1"/>
</dbReference>
<reference evidence="3" key="1">
    <citation type="submission" date="2025-08" db="UniProtKB">
        <authorList>
            <consortium name="RefSeq"/>
        </authorList>
    </citation>
    <scope>IDENTIFICATION</scope>
</reference>
<dbReference type="RefSeq" id="XP_021831999.1">
    <property type="nucleotide sequence ID" value="XM_021976307.1"/>
</dbReference>
<dbReference type="Pfam" id="PF07727">
    <property type="entry name" value="RVT_2"/>
    <property type="match status" value="2"/>
</dbReference>
<dbReference type="InterPro" id="IPR013103">
    <property type="entry name" value="RVT_2"/>
</dbReference>
<sequence>MQAELDALMHNDTWTLVPLSTGHKPIGCKWVYKIKYHSDGSVERYKARLVAKGYTQLEGIDYQETFSPTAKLTTVRCLLAIAASRNWFLSIQLMFKMPFFMVILMRSSTWMFPLVFADRGRIWYVGSTSPCNKEHAIKSLKDTLLQQFRIKDLGNLKYFLGIEVSRCRKGIFVSQRKYALDILKDAGLLGSCPNSFPMEEHLKLNPEDGELLHDPTKYRRLVGRLIYLTVTRPDIVYSVQILSQFMQNPHTPHWEAALRVLRFIKGNPGQGLFFPSFNDLILKAYCDSDWARCMTTRRSVS</sequence>
<dbReference type="PANTHER" id="PTHR11439:SF470">
    <property type="entry name" value="CYSTEINE-RICH RLK (RECEPTOR-LIKE PROTEIN KINASE) 8"/>
    <property type="match status" value="1"/>
</dbReference>
<gene>
    <name evidence="3" type="primary">LOC110771952</name>
</gene>
<accession>A0A6P5TYV6</accession>
<feature type="domain" description="Reverse transcriptase Ty1/copia-type" evidence="1">
    <location>
        <begin position="11"/>
        <end position="89"/>
    </location>
</feature>
<feature type="domain" description="Reverse transcriptase Ty1/copia-type" evidence="1">
    <location>
        <begin position="135"/>
        <end position="199"/>
    </location>
</feature>
<dbReference type="GeneID" id="110771952"/>
<protein>
    <submittedName>
        <fullName evidence="3">Uncharacterized protein LOC110771952</fullName>
    </submittedName>
</protein>
<evidence type="ECO:0000313" key="3">
    <source>
        <dbReference type="RefSeq" id="XP_021831999.1"/>
    </source>
</evidence>
<dbReference type="InterPro" id="IPR043502">
    <property type="entry name" value="DNA/RNA_pol_sf"/>
</dbReference>
<proteinExistence type="predicted"/>
<dbReference type="AlphaFoldDB" id="A0A6P5TYV6"/>
<dbReference type="SUPFAM" id="SSF56672">
    <property type="entry name" value="DNA/RNA polymerases"/>
    <property type="match status" value="1"/>
</dbReference>
<organism evidence="2 3">
    <name type="scientific">Prunus avium</name>
    <name type="common">Cherry</name>
    <name type="synonym">Cerasus avium</name>
    <dbReference type="NCBI Taxonomy" id="42229"/>
    <lineage>
        <taxon>Eukaryota</taxon>
        <taxon>Viridiplantae</taxon>
        <taxon>Streptophyta</taxon>
        <taxon>Embryophyta</taxon>
        <taxon>Tracheophyta</taxon>
        <taxon>Spermatophyta</taxon>
        <taxon>Magnoliopsida</taxon>
        <taxon>eudicotyledons</taxon>
        <taxon>Gunneridae</taxon>
        <taxon>Pentapetalae</taxon>
        <taxon>rosids</taxon>
        <taxon>fabids</taxon>
        <taxon>Rosales</taxon>
        <taxon>Rosaceae</taxon>
        <taxon>Amygdaloideae</taxon>
        <taxon>Amygdaleae</taxon>
        <taxon>Prunus</taxon>
    </lineage>
</organism>
<keyword evidence="2" id="KW-1185">Reference proteome</keyword>
<evidence type="ECO:0000259" key="1">
    <source>
        <dbReference type="Pfam" id="PF07727"/>
    </source>
</evidence>
<evidence type="ECO:0000313" key="2">
    <source>
        <dbReference type="Proteomes" id="UP000515124"/>
    </source>
</evidence>